<dbReference type="InParanoid" id="I3EKK5"/>
<evidence type="ECO:0000313" key="3">
    <source>
        <dbReference type="Proteomes" id="UP000002872"/>
    </source>
</evidence>
<proteinExistence type="predicted"/>
<evidence type="ECO:0000256" key="1">
    <source>
        <dbReference type="SAM" id="MobiDB-lite"/>
    </source>
</evidence>
<dbReference type="OrthoDB" id="2196252at2759"/>
<sequence>MSIKRIMQSRTKYSIAVICCLVGSACLGIVSASYVDTNHNERERRQGSDFSYIMNELENNSDIADNIVKSFMEMHKELKNRNELTGQLSRQLNAEGATTINSKYPQPEIRPSQSTSTVESEDEKIIKNSLALLAGNFLRVDNCRVCCTCIQISSGMIGGIKSSSRCCKQFIDEIERILNEHCTPAINGENANTPDGIINRLFNKNNIGGFVVSDIVKRIVDIPATRTMLKTYLIVLLDSILMDMCNRYDCDMCRALYQGNGFMIYRVVRAVSQHTQERESLSLNGGMSMLMRNLGSLEEVHQLLLALNSVFTLVNLNTSAFNIFNNNAFIVRNKTLNETIKPAEVLSKVLQNVLGLSVVLNIANGIGVYCFMQQNGGLIPIPNIYNMSTMVYDAVKTAGVNTTNIIQYIREYTGGNSEVEQGVLHTLQSSGVWLDSTINAQANLELTHQIPITIKIKSDPSSLVNSPKSFSTVQTACKQSGNAQGAYAPVQYSIQSRSNPNPGVYSSCNNTDSYSAFCQKKTKLSGMADHLAKALNNCGTQQELQMPSKPKGILKNGQNTRRVHFQEPPCKSSEQSINYLFTQNGHQVPINNNHLVMSAFAPYHQLEGGRQPPRPAVHSGVTVPVVDSRAHVARSIPTSAPQGSANKQGFRPINKQPVTGGRSKLHAPTPLYPVQNSGSNTYGYH</sequence>
<gene>
    <name evidence="2" type="ORF">NEQG_00522</name>
</gene>
<feature type="region of interest" description="Disordered" evidence="1">
    <location>
        <begin position="97"/>
        <end position="121"/>
    </location>
</feature>
<reference evidence="2" key="1">
    <citation type="submission" date="2011-01" db="EMBL/GenBank/DDBJ databases">
        <title>The Genome Sequence of Nematocida parisii strain ERTm3.</title>
        <authorList>
            <consortium name="The Broad Institute Genome Sequencing Platform"/>
            <consortium name="The Broad Institute Genome Sequencing Center for Infectious Disease"/>
            <person name="Cuomo C."/>
            <person name="Troemel E."/>
            <person name="Young S.K."/>
            <person name="Zeng Q."/>
            <person name="Gargeya S."/>
            <person name="Fitzgerald M."/>
            <person name="Haas B."/>
            <person name="Abouelleil A."/>
            <person name="Alvarado L."/>
            <person name="Arachchi H.M."/>
            <person name="Berlin A."/>
            <person name="Chapman S.B."/>
            <person name="Gearin G."/>
            <person name="Goldberg J."/>
            <person name="Griggs A."/>
            <person name="Gujja S."/>
            <person name="Hansen M."/>
            <person name="Heiman D."/>
            <person name="Howarth C."/>
            <person name="Larimer J."/>
            <person name="Lui A."/>
            <person name="MacDonald P.J.P."/>
            <person name="McCowen C."/>
            <person name="Montmayeur A."/>
            <person name="Murphy C."/>
            <person name="Neiman D."/>
            <person name="Pearson M."/>
            <person name="Priest M."/>
            <person name="Roberts A."/>
            <person name="Saif S."/>
            <person name="Shea T."/>
            <person name="Sisk P."/>
            <person name="Stolte C."/>
            <person name="Sykes S."/>
            <person name="Wortman J."/>
            <person name="Nusbaum C."/>
            <person name="Birren B."/>
        </authorList>
    </citation>
    <scope>NUCLEOTIDE SEQUENCE</scope>
    <source>
        <strain evidence="2">ERTm3</strain>
    </source>
</reference>
<organism evidence="2 3">
    <name type="scientific">Nematocida parisii (strain ERTm3)</name>
    <name type="common">Nematode killer fungus</name>
    <dbReference type="NCBI Taxonomy" id="935791"/>
    <lineage>
        <taxon>Eukaryota</taxon>
        <taxon>Fungi</taxon>
        <taxon>Fungi incertae sedis</taxon>
        <taxon>Microsporidia</taxon>
        <taxon>Nematocida</taxon>
    </lineage>
</organism>
<accession>I3EKK5</accession>
<feature type="compositionally biased region" description="Polar residues" evidence="1">
    <location>
        <begin position="636"/>
        <end position="647"/>
    </location>
</feature>
<dbReference type="AlphaFoldDB" id="I3EKK5"/>
<dbReference type="PROSITE" id="PS51257">
    <property type="entry name" value="PROKAR_LIPOPROTEIN"/>
    <property type="match status" value="1"/>
</dbReference>
<keyword evidence="3" id="KW-1185">Reference proteome</keyword>
<dbReference type="EMBL" id="GL870876">
    <property type="protein sequence ID" value="EIJ89752.1"/>
    <property type="molecule type" value="Genomic_DNA"/>
</dbReference>
<dbReference type="HOGENOM" id="CLU_413928_0_0_1"/>
<name>I3EKK5_NEMP3</name>
<feature type="compositionally biased region" description="Polar residues" evidence="1">
    <location>
        <begin position="674"/>
        <end position="685"/>
    </location>
</feature>
<dbReference type="OMA" id="TNHNERE"/>
<dbReference type="VEuPathDB" id="MicrosporidiaDB:NEQG_00522"/>
<protein>
    <submittedName>
        <fullName evidence="2">Uncharacterized protein</fullName>
    </submittedName>
</protein>
<evidence type="ECO:0000313" key="2">
    <source>
        <dbReference type="EMBL" id="EIJ89752.1"/>
    </source>
</evidence>
<feature type="region of interest" description="Disordered" evidence="1">
    <location>
        <begin position="636"/>
        <end position="685"/>
    </location>
</feature>
<dbReference type="Proteomes" id="UP000002872">
    <property type="component" value="Unassembled WGS sequence"/>
</dbReference>